<accession>A0A483DXV2</accession>
<dbReference type="Proteomes" id="UP000295404">
    <property type="component" value="Unassembled WGS sequence"/>
</dbReference>
<dbReference type="EMBL" id="SMMS01000001">
    <property type="protein sequence ID" value="TCL12121.1"/>
    <property type="molecule type" value="Genomic_DNA"/>
</dbReference>
<gene>
    <name evidence="1" type="ORF">C7960_1338</name>
</gene>
<proteinExistence type="predicted"/>
<protein>
    <submittedName>
        <fullName evidence="1">Uncharacterized protein</fullName>
    </submittedName>
</protein>
<sequence>MMTANCPKCNTQMNFVYIDKIMVDCDPDDWREALCSHFPPLYTHLRPKDFKRVANRVKEKEETLTRLRNSWHKIPFHLHTQIGPLCFMDQGAHRDYVNSGFCVFGKVFGVYISRYLYYYLIP</sequence>
<evidence type="ECO:0000313" key="1">
    <source>
        <dbReference type="EMBL" id="TCL12121.1"/>
    </source>
</evidence>
<reference evidence="1 2" key="1">
    <citation type="submission" date="2019-03" db="EMBL/GenBank/DDBJ databases">
        <title>Subsurface microbial communities from deep shales in Ohio and West Virginia, USA.</title>
        <authorList>
            <person name="Wrighton K."/>
        </authorList>
    </citation>
    <scope>NUCLEOTIDE SEQUENCE [LARGE SCALE GENOMIC DNA]</scope>
    <source>
        <strain evidence="1 2">WG1_MB</strain>
    </source>
</reference>
<name>A0A483DXV2_9EURY</name>
<organism evidence="1 2">
    <name type="scientific">Methanohalophilus euhalobius</name>
    <dbReference type="NCBI Taxonomy" id="51203"/>
    <lineage>
        <taxon>Archaea</taxon>
        <taxon>Methanobacteriati</taxon>
        <taxon>Methanobacteriota</taxon>
        <taxon>Stenosarchaea group</taxon>
        <taxon>Methanomicrobia</taxon>
        <taxon>Methanosarcinales</taxon>
        <taxon>Methanosarcinaceae</taxon>
        <taxon>Methanohalophilus</taxon>
    </lineage>
</organism>
<comment type="caution">
    <text evidence="1">The sequence shown here is derived from an EMBL/GenBank/DDBJ whole genome shotgun (WGS) entry which is preliminary data.</text>
</comment>
<evidence type="ECO:0000313" key="2">
    <source>
        <dbReference type="Proteomes" id="UP000295404"/>
    </source>
</evidence>
<dbReference type="AlphaFoldDB" id="A0A483DXV2"/>